<organism evidence="3 4">
    <name type="scientific">Vibrio nereis</name>
    <dbReference type="NCBI Taxonomy" id="693"/>
    <lineage>
        <taxon>Bacteria</taxon>
        <taxon>Pseudomonadati</taxon>
        <taxon>Pseudomonadota</taxon>
        <taxon>Gammaproteobacteria</taxon>
        <taxon>Vibrionales</taxon>
        <taxon>Vibrionaceae</taxon>
        <taxon>Vibrio</taxon>
    </lineage>
</organism>
<reference evidence="4" key="1">
    <citation type="submission" date="2015-08" db="EMBL/GenBank/DDBJ databases">
        <title>Vibrio galatheae sp. nov., a novel member of the Vibrionaceae family isolated from the Solomon Islands.</title>
        <authorList>
            <person name="Giubergia S."/>
            <person name="Machado H."/>
            <person name="Mateiu R.V."/>
            <person name="Gram L."/>
        </authorList>
    </citation>
    <scope>NUCLEOTIDE SEQUENCE [LARGE SCALE GENOMIC DNA]</scope>
    <source>
        <strain evidence="4">DSM 19584</strain>
    </source>
</reference>
<keyword evidence="2" id="KW-0812">Transmembrane</keyword>
<dbReference type="OrthoDB" id="5878967at2"/>
<dbReference type="EMBL" id="LHPJ01000008">
    <property type="protein sequence ID" value="KOO03058.1"/>
    <property type="molecule type" value="Genomic_DNA"/>
</dbReference>
<feature type="transmembrane region" description="Helical" evidence="2">
    <location>
        <begin position="12"/>
        <end position="34"/>
    </location>
</feature>
<feature type="compositionally biased region" description="Polar residues" evidence="1">
    <location>
        <begin position="45"/>
        <end position="55"/>
    </location>
</feature>
<evidence type="ECO:0000256" key="1">
    <source>
        <dbReference type="SAM" id="MobiDB-lite"/>
    </source>
</evidence>
<dbReference type="PATRIC" id="fig|693.5.peg.2232"/>
<name>A0A0M0HMX4_VIBNE</name>
<evidence type="ECO:0000313" key="4">
    <source>
        <dbReference type="Proteomes" id="UP000037515"/>
    </source>
</evidence>
<keyword evidence="4" id="KW-1185">Reference proteome</keyword>
<evidence type="ECO:0000256" key="2">
    <source>
        <dbReference type="SAM" id="Phobius"/>
    </source>
</evidence>
<accession>A0A0M0HMX4</accession>
<comment type="caution">
    <text evidence="3">The sequence shown here is derived from an EMBL/GenBank/DDBJ whole genome shotgun (WGS) entry which is preliminary data.</text>
</comment>
<feature type="region of interest" description="Disordered" evidence="1">
    <location>
        <begin position="44"/>
        <end position="68"/>
    </location>
</feature>
<gene>
    <name evidence="3" type="ORF">AKJ17_10895</name>
</gene>
<dbReference type="STRING" id="693.AKJ17_10895"/>
<proteinExistence type="predicted"/>
<sequence length="68" mass="7323">MKNLVSSSVVLFVGFFTLLMGLILAIPLTVLALVTGKKLQRRNKVSSATDNTSTHGAVLEGKYEEVSK</sequence>
<dbReference type="RefSeq" id="WP_053395843.1">
    <property type="nucleotide sequence ID" value="NZ_LHPJ01000008.1"/>
</dbReference>
<keyword evidence="2" id="KW-0472">Membrane</keyword>
<dbReference type="AlphaFoldDB" id="A0A0M0HMX4"/>
<protein>
    <submittedName>
        <fullName evidence="3">Hydroxylamine reductase</fullName>
    </submittedName>
</protein>
<evidence type="ECO:0000313" key="3">
    <source>
        <dbReference type="EMBL" id="KOO03058.1"/>
    </source>
</evidence>
<dbReference type="Proteomes" id="UP000037515">
    <property type="component" value="Unassembled WGS sequence"/>
</dbReference>
<keyword evidence="2" id="KW-1133">Transmembrane helix</keyword>